<dbReference type="NCBIfam" id="TIGR02743">
    <property type="entry name" value="TraW"/>
    <property type="match status" value="1"/>
</dbReference>
<dbReference type="Proteomes" id="UP000318681">
    <property type="component" value="Unassembled WGS sequence"/>
</dbReference>
<evidence type="ECO:0000313" key="3">
    <source>
        <dbReference type="Proteomes" id="UP000318681"/>
    </source>
</evidence>
<evidence type="ECO:0000313" key="2">
    <source>
        <dbReference type="EMBL" id="TVV77473.1"/>
    </source>
</evidence>
<keyword evidence="3" id="KW-1185">Reference proteome</keyword>
<keyword evidence="1" id="KW-0732">Signal</keyword>
<protein>
    <submittedName>
        <fullName evidence="2">Type-F conjugative transfer system protein TraW</fullName>
    </submittedName>
</protein>
<feature type="chain" id="PRO_5022099890" evidence="1">
    <location>
        <begin position="23"/>
        <end position="214"/>
    </location>
</feature>
<evidence type="ECO:0000256" key="1">
    <source>
        <dbReference type="SAM" id="SignalP"/>
    </source>
</evidence>
<dbReference type="EMBL" id="VNIM01000001">
    <property type="protein sequence ID" value="TVV77473.1"/>
    <property type="molecule type" value="Genomic_DNA"/>
</dbReference>
<comment type="caution">
    <text evidence="2">The sequence shown here is derived from an EMBL/GenBank/DDBJ whole genome shotgun (WGS) entry which is preliminary data.</text>
</comment>
<reference evidence="2 3" key="1">
    <citation type="submission" date="2019-07" db="EMBL/GenBank/DDBJ databases">
        <title>Sphingomonas solaris sp. nov., isolated from a solar panel from Boston, Massachusetts.</title>
        <authorList>
            <person name="Tanner K."/>
            <person name="Pascual J."/>
            <person name="Mancuso C."/>
            <person name="Pereto J."/>
            <person name="Khalil A."/>
            <person name="Vilanova C."/>
        </authorList>
    </citation>
    <scope>NUCLEOTIDE SEQUENCE [LARGE SCALE GENOMIC DNA]</scope>
    <source>
        <strain evidence="2 3">R4DWN</strain>
    </source>
</reference>
<name>A0A558RDR4_9SPHN</name>
<feature type="signal peptide" evidence="1">
    <location>
        <begin position="1"/>
        <end position="22"/>
    </location>
</feature>
<organism evidence="2 3">
    <name type="scientific">Alterirhizorhabdus solaris</name>
    <dbReference type="NCBI Taxonomy" id="2529389"/>
    <lineage>
        <taxon>Bacteria</taxon>
        <taxon>Pseudomonadati</taxon>
        <taxon>Pseudomonadota</taxon>
        <taxon>Alphaproteobacteria</taxon>
        <taxon>Sphingomonadales</taxon>
        <taxon>Rhizorhabdaceae</taxon>
        <taxon>Alterirhizorhabdus</taxon>
    </lineage>
</organism>
<proteinExistence type="predicted"/>
<dbReference type="OrthoDB" id="7171737at2"/>
<dbReference type="InterPro" id="IPR014114">
    <property type="entry name" value="TraW"/>
</dbReference>
<sequence>MKRLVVLSGAVILSAVPHAALARDYGQQGAVFPVIETDLLTVIQNKLATMQASGALDRANKELAARTEARVKRPPPVKGIVVASQSRSWIHDPTITVEQDLRDAKGRVVVARGTRVNPLDTVPLRQRLVFLDGDDPAQVAWAMGRTTALNAKLILVRGSPFALMKAEQRRFYFDQAGTLTTKFGVRAVPAVIEQAGRALKVSEIAIPKAKEGGK</sequence>
<dbReference type="AlphaFoldDB" id="A0A558RDR4"/>
<gene>
    <name evidence="2" type="primary">traW</name>
    <name evidence="2" type="ORF">FOY91_00090</name>
</gene>
<accession>A0A558RDR4</accession>